<dbReference type="PROSITE" id="PS50109">
    <property type="entry name" value="HIS_KIN"/>
    <property type="match status" value="1"/>
</dbReference>
<keyword evidence="5" id="KW-0808">Transferase</keyword>
<evidence type="ECO:0000259" key="4">
    <source>
        <dbReference type="PROSITE" id="PS50109"/>
    </source>
</evidence>
<dbReference type="Pfam" id="PF02518">
    <property type="entry name" value="HATPase_c"/>
    <property type="match status" value="1"/>
</dbReference>
<dbReference type="OrthoDB" id="9772100at2"/>
<dbReference type="Gene3D" id="1.10.287.130">
    <property type="match status" value="1"/>
</dbReference>
<keyword evidence="5" id="KW-0418">Kinase</keyword>
<comment type="catalytic activity">
    <reaction evidence="1">
        <text>ATP + protein L-histidine = ADP + protein N-phospho-L-histidine.</text>
        <dbReference type="EC" id="2.7.13.3"/>
    </reaction>
</comment>
<dbReference type="Proteomes" id="UP000235828">
    <property type="component" value="Chromosome B"/>
</dbReference>
<evidence type="ECO:0000256" key="3">
    <source>
        <dbReference type="SAM" id="Coils"/>
    </source>
</evidence>
<dbReference type="PANTHER" id="PTHR43065:SF50">
    <property type="entry name" value="HISTIDINE KINASE"/>
    <property type="match status" value="1"/>
</dbReference>
<dbReference type="SUPFAM" id="SSF55874">
    <property type="entry name" value="ATPase domain of HSP90 chaperone/DNA topoisomerase II/histidine kinase"/>
    <property type="match status" value="1"/>
</dbReference>
<dbReference type="InterPro" id="IPR005467">
    <property type="entry name" value="His_kinase_dom"/>
</dbReference>
<dbReference type="KEGG" id="vta:B1591"/>
<dbReference type="Gene3D" id="3.30.565.10">
    <property type="entry name" value="Histidine kinase-like ATPase, C-terminal domain"/>
    <property type="match status" value="1"/>
</dbReference>
<evidence type="ECO:0000256" key="2">
    <source>
        <dbReference type="ARBA" id="ARBA00012438"/>
    </source>
</evidence>
<feature type="domain" description="Histidine kinase" evidence="4">
    <location>
        <begin position="53"/>
        <end position="302"/>
    </location>
</feature>
<evidence type="ECO:0000256" key="1">
    <source>
        <dbReference type="ARBA" id="ARBA00000085"/>
    </source>
</evidence>
<dbReference type="RefSeq" id="WP_102525256.1">
    <property type="nucleotide sequence ID" value="NZ_LT960612.1"/>
</dbReference>
<keyword evidence="6" id="KW-1185">Reference proteome</keyword>
<evidence type="ECO:0000313" key="5">
    <source>
        <dbReference type="EMBL" id="SON53202.1"/>
    </source>
</evidence>
<dbReference type="SMART" id="SM00387">
    <property type="entry name" value="HATPase_c"/>
    <property type="match status" value="1"/>
</dbReference>
<organism evidence="5 6">
    <name type="scientific">Vibrio tapetis subsp. tapetis</name>
    <dbReference type="NCBI Taxonomy" id="1671868"/>
    <lineage>
        <taxon>Bacteria</taxon>
        <taxon>Pseudomonadati</taxon>
        <taxon>Pseudomonadota</taxon>
        <taxon>Gammaproteobacteria</taxon>
        <taxon>Vibrionales</taxon>
        <taxon>Vibrionaceae</taxon>
        <taxon>Vibrio</taxon>
    </lineage>
</organism>
<dbReference type="AlphaFoldDB" id="A0A2N8ZMT9"/>
<proteinExistence type="predicted"/>
<evidence type="ECO:0000313" key="6">
    <source>
        <dbReference type="Proteomes" id="UP000235828"/>
    </source>
</evidence>
<dbReference type="GO" id="GO:0004673">
    <property type="term" value="F:protein histidine kinase activity"/>
    <property type="evidence" value="ECO:0007669"/>
    <property type="project" value="UniProtKB-EC"/>
</dbReference>
<dbReference type="InterPro" id="IPR036890">
    <property type="entry name" value="HATPase_C_sf"/>
</dbReference>
<reference evidence="5 6" key="1">
    <citation type="submission" date="2017-10" db="EMBL/GenBank/DDBJ databases">
        <authorList>
            <person name="Banno H."/>
            <person name="Chua N.-H."/>
        </authorList>
    </citation>
    <scope>NUCLEOTIDE SEQUENCE [LARGE SCALE GENOMIC DNA]</scope>
    <source>
        <strain evidence="5">Vibrio tapetis CECT4600</strain>
    </source>
</reference>
<dbReference type="InterPro" id="IPR003594">
    <property type="entry name" value="HATPase_dom"/>
</dbReference>
<accession>A0A2N8ZMT9</accession>
<gene>
    <name evidence="5" type="ORF">VTAP4600_B1591</name>
</gene>
<dbReference type="EMBL" id="LT960612">
    <property type="protein sequence ID" value="SON53202.1"/>
    <property type="molecule type" value="Genomic_DNA"/>
</dbReference>
<dbReference type="PANTHER" id="PTHR43065">
    <property type="entry name" value="SENSOR HISTIDINE KINASE"/>
    <property type="match status" value="1"/>
</dbReference>
<dbReference type="InterPro" id="IPR004358">
    <property type="entry name" value="Sig_transdc_His_kin-like_C"/>
</dbReference>
<sequence>MNNPTANADDFDYKKAFIEQESKVSQLEERLHELEAKLYHSEKLASIGYLAAGVHHELTNPLSVSTANLQLIENHVNELIQFDTLAWQIIAYNAVSDEYLIQHQRMDENNATQELKELLVETNQGLKQVADINNSLKTLSTSSYDDVPLSDINQCITSALNAVKNELKYTISMHQDLDSSLPLVPFHFGQIQQVLVNLLLNAKQANKENTNNDHNIWVQSHKITHNGTQYIEVSVSDDGMGITEDIQDKIFDPFFTTKTNAQGTGLGLAISNDIVQRHNGTLALNINNQKNTEFLLRLQYNRPLNAE</sequence>
<feature type="coiled-coil region" evidence="3">
    <location>
        <begin position="17"/>
        <end position="44"/>
    </location>
</feature>
<name>A0A2N8ZMT9_9VIBR</name>
<dbReference type="EC" id="2.7.13.3" evidence="2"/>
<protein>
    <recommendedName>
        <fullName evidence="2">histidine kinase</fullName>
        <ecNumber evidence="2">2.7.13.3</ecNumber>
    </recommendedName>
</protein>
<keyword evidence="3" id="KW-0175">Coiled coil</keyword>
<dbReference type="PRINTS" id="PR00344">
    <property type="entry name" value="BCTRLSENSOR"/>
</dbReference>